<evidence type="ECO:0000313" key="3">
    <source>
        <dbReference type="Proteomes" id="UP000467252"/>
    </source>
</evidence>
<gene>
    <name evidence="2" type="ORF">MPUL_00130</name>
</gene>
<organism evidence="2 3">
    <name type="scientific">Mycolicibacterium pulveris</name>
    <name type="common">Mycobacterium pulveris</name>
    <dbReference type="NCBI Taxonomy" id="36813"/>
    <lineage>
        <taxon>Bacteria</taxon>
        <taxon>Bacillati</taxon>
        <taxon>Actinomycetota</taxon>
        <taxon>Actinomycetes</taxon>
        <taxon>Mycobacteriales</taxon>
        <taxon>Mycobacteriaceae</taxon>
        <taxon>Mycolicibacterium</taxon>
    </lineage>
</organism>
<sequence>MATLQRVAAPELRVVRRRKGALTASVAPPGKALVAASAPVEKADDVFRAAGLAGRRENWQDEAWEHYDRVGEFSFYVRWRARTCSRVRLVASEIDPDTGIPTGSVDPESKDGQRFAEMVHSIAGGPLGQAALIERLTEVLCVPGEVWIALLQRPEGQRWFAVTREEIEQSTKRNSVKITLPDGKTHDFDKDAGDGMFRVWNPHARRASEPDSPARGVLDALREIVRSTKRISNADLSRLISAGILAIPSEASLPSAAAPVSADKPEGSPEPPESESAAEQLQQKIIRVASTAAEEGEKSLASLVPLVINGPGEWLDKIQHITFGDEVTKDALETRDKAVTRLARGLDMSPEQLLGLGSTSNHWNSFLLKDEDVQVFVAPMMKTICQAIYERVLRDMATKAGIDATKYTLWFDASAITADPDLSDEAREGHDRGAVTSAALRRLNSLPEDSGYDLTTIEGWQELARDKIAKADPAVAAELLREWRPLLDPVIQSIQFPEPLPRLPAGRSGDSGGGVVDGDADEEPDTERSADEDRPRPVVAAGSQVDLEELVVEFFRARALELAGKRRRTRADMDRLRHVPAHQTHRYMGPVAEGDVGRLIKDWDTILDDDELAACGVDPQRVRAEVKRRAVRELTAPLLDGQVV</sequence>
<evidence type="ECO:0008006" key="4">
    <source>
        <dbReference type="Google" id="ProtNLM"/>
    </source>
</evidence>
<protein>
    <recommendedName>
        <fullName evidence="4">Portal protein</fullName>
    </recommendedName>
</protein>
<feature type="compositionally biased region" description="Basic and acidic residues" evidence="1">
    <location>
        <begin position="526"/>
        <end position="536"/>
    </location>
</feature>
<proteinExistence type="predicted"/>
<dbReference type="Proteomes" id="UP000467252">
    <property type="component" value="Chromosome"/>
</dbReference>
<feature type="region of interest" description="Disordered" evidence="1">
    <location>
        <begin position="254"/>
        <end position="280"/>
    </location>
</feature>
<dbReference type="EMBL" id="AP022599">
    <property type="protein sequence ID" value="BBY78855.1"/>
    <property type="molecule type" value="Genomic_DNA"/>
</dbReference>
<evidence type="ECO:0000313" key="2">
    <source>
        <dbReference type="EMBL" id="BBY78855.1"/>
    </source>
</evidence>
<reference evidence="2 3" key="1">
    <citation type="journal article" date="2019" name="Emerg. Microbes Infect.">
        <title>Comprehensive subspecies identification of 175 nontuberculous mycobacteria species based on 7547 genomic profiles.</title>
        <authorList>
            <person name="Matsumoto Y."/>
            <person name="Kinjo T."/>
            <person name="Motooka D."/>
            <person name="Nabeya D."/>
            <person name="Jung N."/>
            <person name="Uechi K."/>
            <person name="Horii T."/>
            <person name="Iida T."/>
            <person name="Fujita J."/>
            <person name="Nakamura S."/>
        </authorList>
    </citation>
    <scope>NUCLEOTIDE SEQUENCE [LARGE SCALE GENOMIC DNA]</scope>
    <source>
        <strain evidence="2 3">JCM 6370</strain>
    </source>
</reference>
<dbReference type="AlphaFoldDB" id="A0A7I7UC77"/>
<feature type="region of interest" description="Disordered" evidence="1">
    <location>
        <begin position="498"/>
        <end position="538"/>
    </location>
</feature>
<accession>A0A7I7UC77</accession>
<evidence type="ECO:0000256" key="1">
    <source>
        <dbReference type="SAM" id="MobiDB-lite"/>
    </source>
</evidence>
<name>A0A7I7UC77_MYCPV</name>
<keyword evidence="3" id="KW-1185">Reference proteome</keyword>